<evidence type="ECO:0000256" key="4">
    <source>
        <dbReference type="ARBA" id="ARBA00022777"/>
    </source>
</evidence>
<dbReference type="EMBL" id="SRRZ01000009">
    <property type="protein sequence ID" value="NQE33081.1"/>
    <property type="molecule type" value="Genomic_DNA"/>
</dbReference>
<dbReference type="Pfam" id="PF00072">
    <property type="entry name" value="Response_reg"/>
    <property type="match status" value="1"/>
</dbReference>
<dbReference type="SMART" id="SM00448">
    <property type="entry name" value="REC"/>
    <property type="match status" value="1"/>
</dbReference>
<dbReference type="PANTHER" id="PTHR43065:SF50">
    <property type="entry name" value="HISTIDINE KINASE"/>
    <property type="match status" value="1"/>
</dbReference>
<dbReference type="SUPFAM" id="SSF55874">
    <property type="entry name" value="ATPase domain of HSP90 chaperone/DNA topoisomerase II/histidine kinase"/>
    <property type="match status" value="1"/>
</dbReference>
<evidence type="ECO:0000256" key="2">
    <source>
        <dbReference type="ARBA" id="ARBA00012438"/>
    </source>
</evidence>
<evidence type="ECO:0000256" key="1">
    <source>
        <dbReference type="ARBA" id="ARBA00000085"/>
    </source>
</evidence>
<keyword evidence="4" id="KW-0418">Kinase</keyword>
<dbReference type="EC" id="2.7.13.3" evidence="2"/>
<dbReference type="CDD" id="cd19920">
    <property type="entry name" value="REC_PA4781-like"/>
    <property type="match status" value="1"/>
</dbReference>
<reference evidence="10 11" key="1">
    <citation type="journal article" date="2020" name="Sci. Rep.">
        <title>A novel cyanobacterial geosmin producer, revising GeoA distribution and dispersion patterns in Bacteria.</title>
        <authorList>
            <person name="Churro C."/>
            <person name="Semedo-Aguiar A.P."/>
            <person name="Silva A.D."/>
            <person name="Pereira-Leal J.B."/>
            <person name="Leite R.B."/>
        </authorList>
    </citation>
    <scope>NUCLEOTIDE SEQUENCE [LARGE SCALE GENOMIC DNA]</scope>
    <source>
        <strain evidence="10 11">IPMA8</strain>
    </source>
</reference>
<dbReference type="Gene3D" id="3.30.565.10">
    <property type="entry name" value="Histidine kinase-like ATPase, C-terminal domain"/>
    <property type="match status" value="1"/>
</dbReference>
<dbReference type="SUPFAM" id="SSF47384">
    <property type="entry name" value="Homodimeric domain of signal transducing histidine kinase"/>
    <property type="match status" value="1"/>
</dbReference>
<evidence type="ECO:0000256" key="6">
    <source>
        <dbReference type="PROSITE-ProRule" id="PRU00169"/>
    </source>
</evidence>
<dbReference type="Gene3D" id="3.40.50.2300">
    <property type="match status" value="1"/>
</dbReference>
<evidence type="ECO:0000313" key="10">
    <source>
        <dbReference type="EMBL" id="NQE33081.1"/>
    </source>
</evidence>
<comment type="catalytic activity">
    <reaction evidence="1">
        <text>ATP + protein L-histidine = ADP + protein N-phospho-L-histidine.</text>
        <dbReference type="EC" id="2.7.13.3"/>
    </reaction>
</comment>
<organism evidence="10 11">
    <name type="scientific">Microcoleus asticus IPMA8</name>
    <dbReference type="NCBI Taxonomy" id="2563858"/>
    <lineage>
        <taxon>Bacteria</taxon>
        <taxon>Bacillati</taxon>
        <taxon>Cyanobacteriota</taxon>
        <taxon>Cyanophyceae</taxon>
        <taxon>Oscillatoriophycideae</taxon>
        <taxon>Oscillatoriales</taxon>
        <taxon>Microcoleaceae</taxon>
        <taxon>Microcoleus</taxon>
        <taxon>Microcoleus asticus</taxon>
    </lineage>
</organism>
<dbReference type="InterPro" id="IPR004358">
    <property type="entry name" value="Sig_transdc_His_kin-like_C"/>
</dbReference>
<protein>
    <recommendedName>
        <fullName evidence="2">histidine kinase</fullName>
        <ecNumber evidence="2">2.7.13.3</ecNumber>
    </recommendedName>
</protein>
<name>A0ABX2CS91_9CYAN</name>
<dbReference type="Proteomes" id="UP000702425">
    <property type="component" value="Unassembled WGS sequence"/>
</dbReference>
<dbReference type="InterPro" id="IPR003661">
    <property type="entry name" value="HisK_dim/P_dom"/>
</dbReference>
<dbReference type="InterPro" id="IPR001789">
    <property type="entry name" value="Sig_transdc_resp-reg_receiver"/>
</dbReference>
<evidence type="ECO:0000256" key="3">
    <source>
        <dbReference type="ARBA" id="ARBA00022553"/>
    </source>
</evidence>
<evidence type="ECO:0000256" key="7">
    <source>
        <dbReference type="SAM" id="Coils"/>
    </source>
</evidence>
<keyword evidence="10" id="KW-0808">Transferase</keyword>
<feature type="coiled-coil region" evidence="7">
    <location>
        <begin position="128"/>
        <end position="222"/>
    </location>
</feature>
<keyword evidence="5" id="KW-0902">Two-component regulatory system</keyword>
<dbReference type="CDD" id="cd00082">
    <property type="entry name" value="HisKA"/>
    <property type="match status" value="1"/>
</dbReference>
<dbReference type="InterPro" id="IPR036097">
    <property type="entry name" value="HisK_dim/P_sf"/>
</dbReference>
<keyword evidence="3 6" id="KW-0597">Phosphoprotein</keyword>
<feature type="domain" description="Histidine kinase" evidence="8">
    <location>
        <begin position="231"/>
        <end position="490"/>
    </location>
</feature>
<sequence>MTSESLDRGTILIVDDTPTNLGSVLDFLTASGFTVWVARSGSSALKKVQYSQPDLILLDVLMPEMDGFKTCQNLKANDLTKDIPVIFMTALDDTESKVKGFNVGGVDYITKPLQHEEVLARAITHLNLRNLTKQLQAQIVERERAQADLQVLAQELETRVEERTAELSQTNQRLKQEAAERKLAEAALQASEARERHKALQLENSLHELKQVQSQLIQSEKMSGLGQLVAGVAHEINNPINFIYGNLSYALEYSKALVTILDLYEKHYPNPAPDIQAEIATSELDYLKDDLPKLFKSMYLGADRIREIVLSLRLFARQEGYEMRSVNLHEGIDSTLMILQSRLKFKSDRPSIEVVRDYCPNLPEVDCYGGEMNQVFMNVLANAIDAIDEWNTQRSLEEIKANPSVIRISTEVTSSNCVAVRIVDNGPGISEEVRRHVFNPFFTTKPPGKGTGIGLSISWQIVVEKHRGSLGCISAPGRGTEFTIQIPIGQESPVLSLSA</sequence>
<dbReference type="PRINTS" id="PR00344">
    <property type="entry name" value="BCTRLSENSOR"/>
</dbReference>
<dbReference type="Pfam" id="PF02518">
    <property type="entry name" value="HATPase_c"/>
    <property type="match status" value="1"/>
</dbReference>
<evidence type="ECO:0000259" key="8">
    <source>
        <dbReference type="PROSITE" id="PS50109"/>
    </source>
</evidence>
<dbReference type="PANTHER" id="PTHR43065">
    <property type="entry name" value="SENSOR HISTIDINE KINASE"/>
    <property type="match status" value="1"/>
</dbReference>
<dbReference type="GO" id="GO:0004673">
    <property type="term" value="F:protein histidine kinase activity"/>
    <property type="evidence" value="ECO:0007669"/>
    <property type="project" value="UniProtKB-EC"/>
</dbReference>
<dbReference type="InterPro" id="IPR003594">
    <property type="entry name" value="HATPase_dom"/>
</dbReference>
<dbReference type="PROSITE" id="PS50109">
    <property type="entry name" value="HIS_KIN"/>
    <property type="match status" value="1"/>
</dbReference>
<feature type="modified residue" description="4-aspartylphosphate" evidence="6">
    <location>
        <position position="59"/>
    </location>
</feature>
<dbReference type="PROSITE" id="PS50110">
    <property type="entry name" value="RESPONSE_REGULATORY"/>
    <property type="match status" value="1"/>
</dbReference>
<gene>
    <name evidence="10" type="primary">dctB_1</name>
    <name evidence="10" type="ORF">E5S67_00798</name>
</gene>
<keyword evidence="7" id="KW-0175">Coiled coil</keyword>
<comment type="caution">
    <text evidence="10">The sequence shown here is derived from an EMBL/GenBank/DDBJ whole genome shotgun (WGS) entry which is preliminary data.</text>
</comment>
<evidence type="ECO:0000256" key="5">
    <source>
        <dbReference type="ARBA" id="ARBA00023012"/>
    </source>
</evidence>
<feature type="domain" description="Response regulatory" evidence="9">
    <location>
        <begin position="10"/>
        <end position="126"/>
    </location>
</feature>
<dbReference type="RefSeq" id="WP_172185728.1">
    <property type="nucleotide sequence ID" value="NZ_CAWPPK010000307.1"/>
</dbReference>
<dbReference type="SUPFAM" id="SSF52172">
    <property type="entry name" value="CheY-like"/>
    <property type="match status" value="1"/>
</dbReference>
<accession>A0ABX2CS91</accession>
<dbReference type="InterPro" id="IPR005467">
    <property type="entry name" value="His_kinase_dom"/>
</dbReference>
<dbReference type="Gene3D" id="1.10.287.130">
    <property type="match status" value="1"/>
</dbReference>
<proteinExistence type="predicted"/>
<keyword evidence="11" id="KW-1185">Reference proteome</keyword>
<dbReference type="InterPro" id="IPR036890">
    <property type="entry name" value="HATPase_C_sf"/>
</dbReference>
<evidence type="ECO:0000313" key="11">
    <source>
        <dbReference type="Proteomes" id="UP000702425"/>
    </source>
</evidence>
<dbReference type="InterPro" id="IPR011006">
    <property type="entry name" value="CheY-like_superfamily"/>
</dbReference>
<evidence type="ECO:0000259" key="9">
    <source>
        <dbReference type="PROSITE" id="PS50110"/>
    </source>
</evidence>
<dbReference type="SMART" id="SM00387">
    <property type="entry name" value="HATPase_c"/>
    <property type="match status" value="1"/>
</dbReference>